<dbReference type="SUPFAM" id="SSF56784">
    <property type="entry name" value="HAD-like"/>
    <property type="match status" value="1"/>
</dbReference>
<evidence type="ECO:0000313" key="1">
    <source>
        <dbReference type="EMBL" id="EXZ30626.1"/>
    </source>
</evidence>
<dbReference type="InterPro" id="IPR036412">
    <property type="entry name" value="HAD-like_sf"/>
</dbReference>
<dbReference type="PATRIC" id="fig|1339327.3.peg.843"/>
<gene>
    <name evidence="1" type="ORF">M136_0163</name>
</gene>
<dbReference type="Pfam" id="PF08282">
    <property type="entry name" value="Hydrolase_3"/>
    <property type="match status" value="1"/>
</dbReference>
<reference evidence="1 2" key="1">
    <citation type="submission" date="2014-02" db="EMBL/GenBank/DDBJ databases">
        <authorList>
            <person name="Sears C."/>
            <person name="Carroll K."/>
            <person name="Sack B.R."/>
            <person name="Qadri F."/>
            <person name="Myers L.L."/>
            <person name="Chung G.-T."/>
            <person name="Escheverria P."/>
            <person name="Fraser C.M."/>
            <person name="Sadzewicz L."/>
            <person name="Shefchek K.A."/>
            <person name="Tallon L."/>
            <person name="Das S.P."/>
            <person name="Daugherty S."/>
            <person name="Mongodin E.F."/>
        </authorList>
    </citation>
    <scope>NUCLEOTIDE SEQUENCE [LARGE SCALE GENOMIC DNA]</scope>
    <source>
        <strain evidence="1 2">S36L11</strain>
    </source>
</reference>
<proteinExistence type="predicted"/>
<comment type="caution">
    <text evidence="1">The sequence shown here is derived from an EMBL/GenBank/DDBJ whole genome shotgun (WGS) entry which is preliminary data.</text>
</comment>
<dbReference type="EMBL" id="JGDJ01000130">
    <property type="protein sequence ID" value="EXZ30626.1"/>
    <property type="molecule type" value="Genomic_DNA"/>
</dbReference>
<dbReference type="InterPro" id="IPR023214">
    <property type="entry name" value="HAD_sf"/>
</dbReference>
<sequence length="79" mass="9219">MSNKLRIINSLFTCILFEDIPKTTTFAPSKPKQKRLIKYKLLVLDLDGTLTNAKKEITLRNHEALIHVQKQIVFFDFTK</sequence>
<dbReference type="Gene3D" id="3.40.50.1000">
    <property type="entry name" value="HAD superfamily/HAD-like"/>
    <property type="match status" value="1"/>
</dbReference>
<name>A0A016AQS4_BACFG</name>
<organism evidence="1 2">
    <name type="scientific">Bacteroides fragilis str. S36L11</name>
    <dbReference type="NCBI Taxonomy" id="1339327"/>
    <lineage>
        <taxon>Bacteria</taxon>
        <taxon>Pseudomonadati</taxon>
        <taxon>Bacteroidota</taxon>
        <taxon>Bacteroidia</taxon>
        <taxon>Bacteroidales</taxon>
        <taxon>Bacteroidaceae</taxon>
        <taxon>Bacteroides</taxon>
    </lineage>
</organism>
<protein>
    <submittedName>
        <fullName evidence="1">Uncharacterized protein</fullName>
    </submittedName>
</protein>
<dbReference type="AlphaFoldDB" id="A0A016AQS4"/>
<dbReference type="Proteomes" id="UP000022082">
    <property type="component" value="Unassembled WGS sequence"/>
</dbReference>
<accession>A0A016AQS4</accession>
<evidence type="ECO:0000313" key="2">
    <source>
        <dbReference type="Proteomes" id="UP000022082"/>
    </source>
</evidence>